<feature type="region of interest" description="Disordered" evidence="1">
    <location>
        <begin position="129"/>
        <end position="149"/>
    </location>
</feature>
<name>A0A1Y2HRS1_9FUNG</name>
<feature type="compositionally biased region" description="Low complexity" evidence="1">
    <location>
        <begin position="80"/>
        <end position="91"/>
    </location>
</feature>
<proteinExistence type="predicted"/>
<evidence type="ECO:0000313" key="2">
    <source>
        <dbReference type="EMBL" id="ORZ36501.1"/>
    </source>
</evidence>
<evidence type="ECO:0000313" key="3">
    <source>
        <dbReference type="Proteomes" id="UP000193411"/>
    </source>
</evidence>
<comment type="caution">
    <text evidence="2">The sequence shown here is derived from an EMBL/GenBank/DDBJ whole genome shotgun (WGS) entry which is preliminary data.</text>
</comment>
<dbReference type="EMBL" id="MCFL01000016">
    <property type="protein sequence ID" value="ORZ36501.1"/>
    <property type="molecule type" value="Genomic_DNA"/>
</dbReference>
<feature type="region of interest" description="Disordered" evidence="1">
    <location>
        <begin position="1"/>
        <end position="91"/>
    </location>
</feature>
<dbReference type="AlphaFoldDB" id="A0A1Y2HRS1"/>
<keyword evidence="3" id="KW-1185">Reference proteome</keyword>
<accession>A0A1Y2HRS1</accession>
<gene>
    <name evidence="2" type="ORF">BCR44DRAFT_1066631</name>
</gene>
<feature type="compositionally biased region" description="Polar residues" evidence="1">
    <location>
        <begin position="10"/>
        <end position="21"/>
    </location>
</feature>
<dbReference type="Proteomes" id="UP000193411">
    <property type="component" value="Unassembled WGS sequence"/>
</dbReference>
<organism evidence="2 3">
    <name type="scientific">Catenaria anguillulae PL171</name>
    <dbReference type="NCBI Taxonomy" id="765915"/>
    <lineage>
        <taxon>Eukaryota</taxon>
        <taxon>Fungi</taxon>
        <taxon>Fungi incertae sedis</taxon>
        <taxon>Blastocladiomycota</taxon>
        <taxon>Blastocladiomycetes</taxon>
        <taxon>Blastocladiales</taxon>
        <taxon>Catenariaceae</taxon>
        <taxon>Catenaria</taxon>
    </lineage>
</organism>
<sequence>MDHITERNGRPSTASQPSSTRVSKKVSPVLAVSSPTARGGSRLKPLGYSSSNRHDLRISVVREQQRKQHQVSLLPSTQVTKSKTPDSTSSSAFPTELLLRKSGLIAASDSGVLVGDSTIVTDDLHYSKTIVEPAPSPPPSTSSRTSLPPETTLERPLLFLQHLQVVWGVEPADVSHSQDISIETELNTRYNHFHGTRLTPEDVFREVDKKKSGKVCFPEGHLEQVHVYTLAHQQASHQCQGEAASISNTSDSESGSSQWSYTTQDLLCTGGLLASNPIPHPGVKDPPVATTVMPSRASLFLKTFLLAGRMQTFTRSRP</sequence>
<evidence type="ECO:0000256" key="1">
    <source>
        <dbReference type="SAM" id="MobiDB-lite"/>
    </source>
</evidence>
<reference evidence="2 3" key="1">
    <citation type="submission" date="2016-07" db="EMBL/GenBank/DDBJ databases">
        <title>Pervasive Adenine N6-methylation of Active Genes in Fungi.</title>
        <authorList>
            <consortium name="DOE Joint Genome Institute"/>
            <person name="Mondo S.J."/>
            <person name="Dannebaum R.O."/>
            <person name="Kuo R.C."/>
            <person name="Labutti K."/>
            <person name="Haridas S."/>
            <person name="Kuo A."/>
            <person name="Salamov A."/>
            <person name="Ahrendt S.R."/>
            <person name="Lipzen A."/>
            <person name="Sullivan W."/>
            <person name="Andreopoulos W.B."/>
            <person name="Clum A."/>
            <person name="Lindquist E."/>
            <person name="Daum C."/>
            <person name="Ramamoorthy G.K."/>
            <person name="Gryganskyi A."/>
            <person name="Culley D."/>
            <person name="Magnuson J.K."/>
            <person name="James T.Y."/>
            <person name="O'Malley M.A."/>
            <person name="Stajich J.E."/>
            <person name="Spatafora J.W."/>
            <person name="Visel A."/>
            <person name="Grigoriev I.V."/>
        </authorList>
    </citation>
    <scope>NUCLEOTIDE SEQUENCE [LARGE SCALE GENOMIC DNA]</scope>
    <source>
        <strain evidence="2 3">PL171</strain>
    </source>
</reference>
<feature type="compositionally biased region" description="Polar residues" evidence="1">
    <location>
        <begin position="70"/>
        <end position="79"/>
    </location>
</feature>
<protein>
    <submittedName>
        <fullName evidence="2">Uncharacterized protein</fullName>
    </submittedName>
</protein>